<keyword evidence="2" id="KW-1185">Reference proteome</keyword>
<name>A0A4C1UL15_EUMVA</name>
<accession>A0A4C1UL15</accession>
<proteinExistence type="predicted"/>
<dbReference type="AlphaFoldDB" id="A0A4C1UL15"/>
<evidence type="ECO:0000313" key="1">
    <source>
        <dbReference type="EMBL" id="GBP27115.1"/>
    </source>
</evidence>
<dbReference type="EMBL" id="BGZK01000189">
    <property type="protein sequence ID" value="GBP27115.1"/>
    <property type="molecule type" value="Genomic_DNA"/>
</dbReference>
<gene>
    <name evidence="1" type="ORF">EVAR_16786_1</name>
</gene>
<evidence type="ECO:0000313" key="2">
    <source>
        <dbReference type="Proteomes" id="UP000299102"/>
    </source>
</evidence>
<comment type="caution">
    <text evidence="1">The sequence shown here is derived from an EMBL/GenBank/DDBJ whole genome shotgun (WGS) entry which is preliminary data.</text>
</comment>
<protein>
    <submittedName>
        <fullName evidence="1">Uncharacterized protein</fullName>
    </submittedName>
</protein>
<sequence>MLIFRVQNVRKTTKSNSTVAYKSATFIYMKLTKNDPEHRSENNNAALAELARGPPPVRNPFIASAGVPGARASISAPLARPSRRNGIRRVYFRLGSEHSTRRCTFE</sequence>
<reference evidence="1 2" key="1">
    <citation type="journal article" date="2019" name="Commun. Biol.">
        <title>The bagworm genome reveals a unique fibroin gene that provides high tensile strength.</title>
        <authorList>
            <person name="Kono N."/>
            <person name="Nakamura H."/>
            <person name="Ohtoshi R."/>
            <person name="Tomita M."/>
            <person name="Numata K."/>
            <person name="Arakawa K."/>
        </authorList>
    </citation>
    <scope>NUCLEOTIDE SEQUENCE [LARGE SCALE GENOMIC DNA]</scope>
</reference>
<dbReference type="Proteomes" id="UP000299102">
    <property type="component" value="Unassembled WGS sequence"/>
</dbReference>
<organism evidence="1 2">
    <name type="scientific">Eumeta variegata</name>
    <name type="common">Bagworm moth</name>
    <name type="synonym">Eumeta japonica</name>
    <dbReference type="NCBI Taxonomy" id="151549"/>
    <lineage>
        <taxon>Eukaryota</taxon>
        <taxon>Metazoa</taxon>
        <taxon>Ecdysozoa</taxon>
        <taxon>Arthropoda</taxon>
        <taxon>Hexapoda</taxon>
        <taxon>Insecta</taxon>
        <taxon>Pterygota</taxon>
        <taxon>Neoptera</taxon>
        <taxon>Endopterygota</taxon>
        <taxon>Lepidoptera</taxon>
        <taxon>Glossata</taxon>
        <taxon>Ditrysia</taxon>
        <taxon>Tineoidea</taxon>
        <taxon>Psychidae</taxon>
        <taxon>Oiketicinae</taxon>
        <taxon>Eumeta</taxon>
    </lineage>
</organism>